<feature type="domain" description="DUF4376" evidence="1">
    <location>
        <begin position="120"/>
        <end position="219"/>
    </location>
</feature>
<comment type="caution">
    <text evidence="2">The sequence shown here is derived from an EMBL/GenBank/DDBJ whole genome shotgun (WGS) entry which is preliminary data.</text>
</comment>
<organism evidence="2 3">
    <name type="scientific">Pseudomonas syringae</name>
    <dbReference type="NCBI Taxonomy" id="317"/>
    <lineage>
        <taxon>Bacteria</taxon>
        <taxon>Pseudomonadati</taxon>
        <taxon>Pseudomonadota</taxon>
        <taxon>Gammaproteobacteria</taxon>
        <taxon>Pseudomonadales</taxon>
        <taxon>Pseudomonadaceae</taxon>
        <taxon>Pseudomonas</taxon>
    </lineage>
</organism>
<proteinExistence type="predicted"/>
<name>A0A0L1M079_PSESX</name>
<dbReference type="Proteomes" id="UP000036955">
    <property type="component" value="Unassembled WGS sequence"/>
</dbReference>
<dbReference type="PATRIC" id="fig|317.197.peg.4546"/>
<dbReference type="AlphaFoldDB" id="A0A0L1M079"/>
<accession>A0A0L1M079</accession>
<dbReference type="InterPro" id="IPR025484">
    <property type="entry name" value="DUF4376"/>
</dbReference>
<protein>
    <recommendedName>
        <fullName evidence="1">DUF4376 domain-containing protein</fullName>
    </recommendedName>
</protein>
<dbReference type="Pfam" id="PF14301">
    <property type="entry name" value="DUF4376"/>
    <property type="match status" value="1"/>
</dbReference>
<evidence type="ECO:0000313" key="3">
    <source>
        <dbReference type="Proteomes" id="UP000036955"/>
    </source>
</evidence>
<sequence length="235" mass="25826">MTDKLVYQTDHLGVYIGAVEAYESPLEPGVYLIPGGCVETPPPAIPENKVAWWNGRAWQLVDYFGGVVVYSIDTGEPRTLEGFEPLPAGFTLKKPGPNQIWKDGEWVDDIDAVLAALYDNKQQAIGSACSQYIAGGFNSDALGEVHRYSSAIDDQVDLNGQVLLGLDDVFPCFDADKVKAFRPHTIAQLQKVSQDMVRFKQSAVQHADSLRQTLDKALDDKDLKAMKAITWTPPA</sequence>
<evidence type="ECO:0000259" key="1">
    <source>
        <dbReference type="Pfam" id="PF14301"/>
    </source>
</evidence>
<dbReference type="OrthoDB" id="6692826at2"/>
<evidence type="ECO:0000313" key="2">
    <source>
        <dbReference type="EMBL" id="KNH21862.1"/>
    </source>
</evidence>
<dbReference type="EMBL" id="LFQK01000048">
    <property type="protein sequence ID" value="KNH21862.1"/>
    <property type="molecule type" value="Genomic_DNA"/>
</dbReference>
<gene>
    <name evidence="2" type="ORF">ACS77_23105</name>
</gene>
<reference evidence="2 3" key="1">
    <citation type="submission" date="2015-06" db="EMBL/GenBank/DDBJ databases">
        <authorList>
            <person name="Hoefler B.C."/>
            <person name="Straight P.D."/>
        </authorList>
    </citation>
    <scope>NUCLEOTIDE SEQUENCE [LARGE SCALE GENOMIC DNA]</scope>
    <source>
        <strain evidence="2 3">Riq4</strain>
    </source>
</reference>